<evidence type="ECO:0000313" key="2">
    <source>
        <dbReference type="EMBL" id="KAJ7220165.1"/>
    </source>
</evidence>
<dbReference type="SUPFAM" id="SSF52047">
    <property type="entry name" value="RNI-like"/>
    <property type="match status" value="1"/>
</dbReference>
<gene>
    <name evidence="2" type="ORF">GGX14DRAFT_585836</name>
</gene>
<accession>A0AAD6YHB2</accession>
<feature type="domain" description="F-box" evidence="1">
    <location>
        <begin position="27"/>
        <end position="72"/>
    </location>
</feature>
<dbReference type="InterPro" id="IPR036047">
    <property type="entry name" value="F-box-like_dom_sf"/>
</dbReference>
<evidence type="ECO:0000313" key="3">
    <source>
        <dbReference type="Proteomes" id="UP001219525"/>
    </source>
</evidence>
<dbReference type="InterPro" id="IPR032675">
    <property type="entry name" value="LRR_dom_sf"/>
</dbReference>
<name>A0AAD6YHB2_9AGAR</name>
<organism evidence="2 3">
    <name type="scientific">Mycena pura</name>
    <dbReference type="NCBI Taxonomy" id="153505"/>
    <lineage>
        <taxon>Eukaryota</taxon>
        <taxon>Fungi</taxon>
        <taxon>Dikarya</taxon>
        <taxon>Basidiomycota</taxon>
        <taxon>Agaricomycotina</taxon>
        <taxon>Agaricomycetes</taxon>
        <taxon>Agaricomycetidae</taxon>
        <taxon>Agaricales</taxon>
        <taxon>Marasmiineae</taxon>
        <taxon>Mycenaceae</taxon>
        <taxon>Mycena</taxon>
    </lineage>
</organism>
<proteinExistence type="predicted"/>
<reference evidence="2" key="1">
    <citation type="submission" date="2023-03" db="EMBL/GenBank/DDBJ databases">
        <title>Massive genome expansion in bonnet fungi (Mycena s.s.) driven by repeated elements and novel gene families across ecological guilds.</title>
        <authorList>
            <consortium name="Lawrence Berkeley National Laboratory"/>
            <person name="Harder C.B."/>
            <person name="Miyauchi S."/>
            <person name="Viragh M."/>
            <person name="Kuo A."/>
            <person name="Thoen E."/>
            <person name="Andreopoulos B."/>
            <person name="Lu D."/>
            <person name="Skrede I."/>
            <person name="Drula E."/>
            <person name="Henrissat B."/>
            <person name="Morin E."/>
            <person name="Kohler A."/>
            <person name="Barry K."/>
            <person name="LaButti K."/>
            <person name="Morin E."/>
            <person name="Salamov A."/>
            <person name="Lipzen A."/>
            <person name="Mereny Z."/>
            <person name="Hegedus B."/>
            <person name="Baldrian P."/>
            <person name="Stursova M."/>
            <person name="Weitz H."/>
            <person name="Taylor A."/>
            <person name="Grigoriev I.V."/>
            <person name="Nagy L.G."/>
            <person name="Martin F."/>
            <person name="Kauserud H."/>
        </authorList>
    </citation>
    <scope>NUCLEOTIDE SEQUENCE</scope>
    <source>
        <strain evidence="2">9144</strain>
    </source>
</reference>
<dbReference type="Gene3D" id="3.80.10.10">
    <property type="entry name" value="Ribonuclease Inhibitor"/>
    <property type="match status" value="1"/>
</dbReference>
<dbReference type="Proteomes" id="UP001219525">
    <property type="component" value="Unassembled WGS sequence"/>
</dbReference>
<dbReference type="Pfam" id="PF00646">
    <property type="entry name" value="F-box"/>
    <property type="match status" value="1"/>
</dbReference>
<dbReference type="PROSITE" id="PS50181">
    <property type="entry name" value="FBOX"/>
    <property type="match status" value="1"/>
</dbReference>
<dbReference type="SUPFAM" id="SSF81383">
    <property type="entry name" value="F-box domain"/>
    <property type="match status" value="1"/>
</dbReference>
<dbReference type="EMBL" id="JARJCW010000010">
    <property type="protein sequence ID" value="KAJ7220165.1"/>
    <property type="molecule type" value="Genomic_DNA"/>
</dbReference>
<comment type="caution">
    <text evidence="2">The sequence shown here is derived from an EMBL/GenBank/DDBJ whole genome shotgun (WGS) entry which is preliminary data.</text>
</comment>
<dbReference type="InterPro" id="IPR001810">
    <property type="entry name" value="F-box_dom"/>
</dbReference>
<evidence type="ECO:0000259" key="1">
    <source>
        <dbReference type="PROSITE" id="PS50181"/>
    </source>
</evidence>
<sequence length="472" mass="53284">MEAAKAETKSRKFFSGFKKAKPLEATPSREFDLPYDILVEIVAHLPENSILKLCLVSRFMFNMLSPVLYASVNLKTSGACRAILERFTHEPHMAAHMRRLTVQPNHPSHWGKDKPVNEQWVAVTIERLASSGHLEQLQAFIWDGLESPPESLWLALRLNCPQLRTLGTSVGLNTQKLAPESHLFAFRDLTGFSLVTQKLVRWNNILTGQQLPDRLWEMLLVHSPNLTELTIDGTCLVSQLWITRKIFTGRWRYLRSLSLGNISSRPLDTDKQEGAAFLTAHPRLENVEFFGRLWGHTDNISSLPLAPLPKLRTFAGKISHLKDILGTELPALQSIRLANHFSPAADFSPILRKFPSVSSLADLFSDAIRHTPRLRSFVLTLPRKRQPAGQSMCNFAMRTASRYPSLEELTIRDVADWDHADQLSDNYRLSALGVYHIVNTSEGGARYLRVEESGLGLLGRSFNEVTRVIPLN</sequence>
<dbReference type="CDD" id="cd09917">
    <property type="entry name" value="F-box_SF"/>
    <property type="match status" value="1"/>
</dbReference>
<keyword evidence="3" id="KW-1185">Reference proteome</keyword>
<protein>
    <recommendedName>
        <fullName evidence="1">F-box domain-containing protein</fullName>
    </recommendedName>
</protein>
<dbReference type="AlphaFoldDB" id="A0AAD6YHB2"/>